<protein>
    <submittedName>
        <fullName evidence="1">Uncharacterized protein</fullName>
    </submittedName>
</protein>
<evidence type="ECO:0000313" key="2">
    <source>
        <dbReference type="Proteomes" id="UP001153269"/>
    </source>
</evidence>
<gene>
    <name evidence="1" type="ORF">PLEPLA_LOCUS5619</name>
</gene>
<reference evidence="1" key="1">
    <citation type="submission" date="2020-03" db="EMBL/GenBank/DDBJ databases">
        <authorList>
            <person name="Weist P."/>
        </authorList>
    </citation>
    <scope>NUCLEOTIDE SEQUENCE</scope>
</reference>
<dbReference type="EMBL" id="CADEAL010000285">
    <property type="protein sequence ID" value="CAB1417800.1"/>
    <property type="molecule type" value="Genomic_DNA"/>
</dbReference>
<name>A0A9N7TRG9_PLEPL</name>
<proteinExistence type="predicted"/>
<sequence>MSCTVRKCKRRKFSLTRGCPGAQDFGQGTRGGGRPWLRHTPLSFWLSTVVVNVVFRGTTAEDSLVSLCLTSRSLSIHHQDAHSLAGNFPDFLLLQSRVASLTDISGKIPELQRSSRESKQCARTRGSVCSDRCGACGARAQVEEEQGEAVRVEQLKRAHYLFFALMHAHTEAHTIYSLSLKTSAQRLLTFVRPPQPPPSNHPPSPTLSLPRSLLLAPRSSHSRCCSPEGNAAPHNKGVTLAASHITPRLIYP</sequence>
<comment type="caution">
    <text evidence="1">The sequence shown here is derived from an EMBL/GenBank/DDBJ whole genome shotgun (WGS) entry which is preliminary data.</text>
</comment>
<dbReference type="AlphaFoldDB" id="A0A9N7TRG9"/>
<organism evidence="1 2">
    <name type="scientific">Pleuronectes platessa</name>
    <name type="common">European plaice</name>
    <dbReference type="NCBI Taxonomy" id="8262"/>
    <lineage>
        <taxon>Eukaryota</taxon>
        <taxon>Metazoa</taxon>
        <taxon>Chordata</taxon>
        <taxon>Craniata</taxon>
        <taxon>Vertebrata</taxon>
        <taxon>Euteleostomi</taxon>
        <taxon>Actinopterygii</taxon>
        <taxon>Neopterygii</taxon>
        <taxon>Teleostei</taxon>
        <taxon>Neoteleostei</taxon>
        <taxon>Acanthomorphata</taxon>
        <taxon>Carangaria</taxon>
        <taxon>Pleuronectiformes</taxon>
        <taxon>Pleuronectoidei</taxon>
        <taxon>Pleuronectidae</taxon>
        <taxon>Pleuronectes</taxon>
    </lineage>
</organism>
<keyword evidence="2" id="KW-1185">Reference proteome</keyword>
<evidence type="ECO:0000313" key="1">
    <source>
        <dbReference type="EMBL" id="CAB1417800.1"/>
    </source>
</evidence>
<accession>A0A9N7TRG9</accession>
<dbReference type="Proteomes" id="UP001153269">
    <property type="component" value="Unassembled WGS sequence"/>
</dbReference>